<evidence type="ECO:0000256" key="1">
    <source>
        <dbReference type="ARBA" id="ARBA00004123"/>
    </source>
</evidence>
<dbReference type="Gene3D" id="4.10.240.10">
    <property type="entry name" value="Zn(2)-C6 fungal-type DNA-binding domain"/>
    <property type="match status" value="1"/>
</dbReference>
<dbReference type="eggNOG" id="ENOG502QV6Q">
    <property type="taxonomic scope" value="Eukaryota"/>
</dbReference>
<dbReference type="GO" id="GO:0043565">
    <property type="term" value="F:sequence-specific DNA binding"/>
    <property type="evidence" value="ECO:0007669"/>
    <property type="project" value="TreeGrafter"/>
</dbReference>
<dbReference type="EMBL" id="HE806319">
    <property type="protein sequence ID" value="CCH61035.1"/>
    <property type="molecule type" value="Genomic_DNA"/>
</dbReference>
<keyword evidence="5" id="KW-0238">DNA-binding</keyword>
<dbReference type="GO" id="GO:0005634">
    <property type="term" value="C:nucleus"/>
    <property type="evidence" value="ECO:0007669"/>
    <property type="project" value="UniProtKB-SubCell"/>
</dbReference>
<keyword evidence="4" id="KW-0805">Transcription regulation</keyword>
<keyword evidence="11" id="KW-1185">Reference proteome</keyword>
<evidence type="ECO:0000256" key="6">
    <source>
        <dbReference type="ARBA" id="ARBA00023163"/>
    </source>
</evidence>
<evidence type="ECO:0000256" key="7">
    <source>
        <dbReference type="ARBA" id="ARBA00023242"/>
    </source>
</evidence>
<gene>
    <name evidence="10" type="primary">TBLA0D05420</name>
    <name evidence="10" type="ORF">TBLA_0D05420</name>
</gene>
<dbReference type="SUPFAM" id="SSF57701">
    <property type="entry name" value="Zn2/Cys6 DNA-binding domain"/>
    <property type="match status" value="1"/>
</dbReference>
<proteinExistence type="predicted"/>
<feature type="region of interest" description="Disordered" evidence="8">
    <location>
        <begin position="1"/>
        <end position="91"/>
    </location>
</feature>
<dbReference type="OrthoDB" id="4151048at2759"/>
<dbReference type="CDD" id="cd00067">
    <property type="entry name" value="GAL4"/>
    <property type="match status" value="1"/>
</dbReference>
<evidence type="ECO:0000313" key="11">
    <source>
        <dbReference type="Proteomes" id="UP000002866"/>
    </source>
</evidence>
<dbReference type="PROSITE" id="PS00463">
    <property type="entry name" value="ZN2_CY6_FUNGAL_1"/>
    <property type="match status" value="1"/>
</dbReference>
<keyword evidence="2" id="KW-0479">Metal-binding</keyword>
<sequence>MQAQKKRKYGRPEHHVPYHVLQAHPHTRTRDETIPRDLSVPRDMRSDTNSAGSDTNIGVSVTNSVGDSDVANLSATNNSGNTNTTNPLATIPTGRRHSQACDRCRLKKIKCDGLIPHCTNCRKINFNCQTTHKLSRRGLPKGYTEMLEQKLTSLQNSLANQKPLPPRQLQPGFQELLQNPLPPQTDEHWTNELNLQLLSNHLTLNKFYSYYPQFLLSNIFKNNYKTLNAHVDSAIDRFFTLHNSLVEILPLSLKPMLKTDSYIANSSLLLLIKLYVIQFNWSCLDEYKLFKLSQIIIAISPPSDLIQNAYAIAIWYFMSINNKQFTTTLFNNLTKRSPSLLFLESLFITFSNHQLPRNVEEDPTIVNIITTQSTTLPSSQSDSDTPILSTFKKLIHLLSMSTIQNTSAEKAILSSTILNDFYTFITVSPSPPSYPPYISVLHLFPLPIIKIHSICLINISNYIIDNNNLDNFTLHSIKDNLFNWLKFIYIPIFNSVDLQANIPLLIEKLSNFFNLQQNTTNTSTTATTPGVSDYFENITNFNKINIKVLSGINLLKKNSNVNINTDLDQFNIYSNTCDHMENNPVNRIDSSLFQFFLNAQSSNDLTSALLQQQNDSTNNIIQQNASPTTAQQTSNMDSIFKELGVTNVDTDDGYAEDDDDDDDDDESETYPEDGMEPIPGLKNNNKNTPLEISFNHRKQSLFQNKKNQQQLQQLQQLQQQQQQLPQSPNMKHYINNILNQQHIPLSNRDYPKGKDES</sequence>
<evidence type="ECO:0000256" key="4">
    <source>
        <dbReference type="ARBA" id="ARBA00023015"/>
    </source>
</evidence>
<feature type="region of interest" description="Disordered" evidence="8">
    <location>
        <begin position="646"/>
        <end position="689"/>
    </location>
</feature>
<keyword evidence="6" id="KW-0804">Transcription</keyword>
<feature type="compositionally biased region" description="Acidic residues" evidence="8">
    <location>
        <begin position="649"/>
        <end position="675"/>
    </location>
</feature>
<dbReference type="InterPro" id="IPR036864">
    <property type="entry name" value="Zn2-C6_fun-type_DNA-bd_sf"/>
</dbReference>
<feature type="compositionally biased region" description="Basic and acidic residues" evidence="8">
    <location>
        <begin position="28"/>
        <end position="46"/>
    </location>
</feature>
<dbReference type="SMART" id="SM00066">
    <property type="entry name" value="GAL4"/>
    <property type="match status" value="1"/>
</dbReference>
<dbReference type="STRING" id="1071380.I2H3T3"/>
<dbReference type="KEGG" id="tbl:TBLA_0D05420"/>
<evidence type="ECO:0000256" key="8">
    <source>
        <dbReference type="SAM" id="MobiDB-lite"/>
    </source>
</evidence>
<dbReference type="Pfam" id="PF00172">
    <property type="entry name" value="Zn_clus"/>
    <property type="match status" value="1"/>
</dbReference>
<dbReference type="InParanoid" id="I2H3T3"/>
<evidence type="ECO:0000256" key="3">
    <source>
        <dbReference type="ARBA" id="ARBA00022833"/>
    </source>
</evidence>
<dbReference type="PROSITE" id="PS50048">
    <property type="entry name" value="ZN2_CY6_FUNGAL_2"/>
    <property type="match status" value="1"/>
</dbReference>
<evidence type="ECO:0000256" key="5">
    <source>
        <dbReference type="ARBA" id="ARBA00023125"/>
    </source>
</evidence>
<dbReference type="InterPro" id="IPR052202">
    <property type="entry name" value="Yeast_MetPath_Reg"/>
</dbReference>
<feature type="domain" description="Zn(2)-C6 fungal-type" evidence="9">
    <location>
        <begin position="100"/>
        <end position="130"/>
    </location>
</feature>
<dbReference type="PANTHER" id="PTHR47782">
    <property type="entry name" value="ZN(II)2CYS6 TRANSCRIPTION FACTOR (EUROFUNG)-RELATED"/>
    <property type="match status" value="1"/>
</dbReference>
<feature type="compositionally biased region" description="Low complexity" evidence="8">
    <location>
        <begin position="71"/>
        <end position="86"/>
    </location>
</feature>
<protein>
    <recommendedName>
        <fullName evidence="9">Zn(2)-C6 fungal-type domain-containing protein</fullName>
    </recommendedName>
</protein>
<evidence type="ECO:0000256" key="2">
    <source>
        <dbReference type="ARBA" id="ARBA00022723"/>
    </source>
</evidence>
<feature type="compositionally biased region" description="Polar residues" evidence="8">
    <location>
        <begin position="47"/>
        <end position="66"/>
    </location>
</feature>
<organism evidence="10 11">
    <name type="scientific">Henningerozyma blattae (strain ATCC 34711 / CBS 6284 / DSM 70876 / NBRC 10599 / NRRL Y-10934 / UCD 77-7)</name>
    <name type="common">Yeast</name>
    <name type="synonym">Tetrapisispora blattae</name>
    <dbReference type="NCBI Taxonomy" id="1071380"/>
    <lineage>
        <taxon>Eukaryota</taxon>
        <taxon>Fungi</taxon>
        <taxon>Dikarya</taxon>
        <taxon>Ascomycota</taxon>
        <taxon>Saccharomycotina</taxon>
        <taxon>Saccharomycetes</taxon>
        <taxon>Saccharomycetales</taxon>
        <taxon>Saccharomycetaceae</taxon>
        <taxon>Henningerozyma</taxon>
    </lineage>
</organism>
<dbReference type="PANTHER" id="PTHR47782:SF10">
    <property type="entry name" value="PROTEIN SIP4"/>
    <property type="match status" value="1"/>
</dbReference>
<keyword evidence="7" id="KW-0539">Nucleus</keyword>
<dbReference type="GO" id="GO:0000981">
    <property type="term" value="F:DNA-binding transcription factor activity, RNA polymerase II-specific"/>
    <property type="evidence" value="ECO:0007669"/>
    <property type="project" value="InterPro"/>
</dbReference>
<dbReference type="InterPro" id="IPR001138">
    <property type="entry name" value="Zn2Cys6_DnaBD"/>
</dbReference>
<evidence type="ECO:0000313" key="10">
    <source>
        <dbReference type="EMBL" id="CCH61035.1"/>
    </source>
</evidence>
<dbReference type="GeneID" id="14496071"/>
<accession>I2H3T3</accession>
<keyword evidence="3" id="KW-0862">Zinc</keyword>
<reference evidence="10 11" key="1">
    <citation type="journal article" date="2011" name="Proc. Natl. Acad. Sci. U.S.A.">
        <title>Evolutionary erosion of yeast sex chromosomes by mating-type switching accidents.</title>
        <authorList>
            <person name="Gordon J.L."/>
            <person name="Armisen D."/>
            <person name="Proux-Wera E."/>
            <person name="Oheigeartaigh S.S."/>
            <person name="Byrne K.P."/>
            <person name="Wolfe K.H."/>
        </authorList>
    </citation>
    <scope>NUCLEOTIDE SEQUENCE [LARGE SCALE GENOMIC DNA]</scope>
    <source>
        <strain evidence="11">ATCC 34711 / CBS 6284 / DSM 70876 / NBRC 10599 / NRRL Y-10934 / UCD 77-7</strain>
    </source>
</reference>
<name>I2H3T3_HENB6</name>
<evidence type="ECO:0000259" key="9">
    <source>
        <dbReference type="PROSITE" id="PS50048"/>
    </source>
</evidence>
<comment type="subcellular location">
    <subcellularLocation>
        <location evidence="1">Nucleus</location>
    </subcellularLocation>
</comment>
<dbReference type="HOGENOM" id="CLU_011307_0_0_1"/>
<dbReference type="GO" id="GO:0008270">
    <property type="term" value="F:zinc ion binding"/>
    <property type="evidence" value="ECO:0007669"/>
    <property type="project" value="InterPro"/>
</dbReference>
<dbReference type="RefSeq" id="XP_004180554.1">
    <property type="nucleotide sequence ID" value="XM_004180506.1"/>
</dbReference>
<dbReference type="Proteomes" id="UP000002866">
    <property type="component" value="Chromosome 4"/>
</dbReference>
<dbReference type="GO" id="GO:0045944">
    <property type="term" value="P:positive regulation of transcription by RNA polymerase II"/>
    <property type="evidence" value="ECO:0007669"/>
    <property type="project" value="TreeGrafter"/>
</dbReference>
<dbReference type="AlphaFoldDB" id="I2H3T3"/>